<feature type="transmembrane region" description="Helical" evidence="1">
    <location>
        <begin position="75"/>
        <end position="93"/>
    </location>
</feature>
<name>A0A4Y7LDF5_PAPSO</name>
<keyword evidence="3" id="KW-1185">Reference proteome</keyword>
<keyword evidence="1" id="KW-1133">Transmembrane helix</keyword>
<evidence type="ECO:0000313" key="3">
    <source>
        <dbReference type="Proteomes" id="UP000316621"/>
    </source>
</evidence>
<evidence type="ECO:0000256" key="1">
    <source>
        <dbReference type="SAM" id="Phobius"/>
    </source>
</evidence>
<gene>
    <name evidence="2" type="ORF">C5167_044996</name>
</gene>
<reference evidence="2 3" key="1">
    <citation type="journal article" date="2018" name="Science">
        <title>The opium poppy genome and morphinan production.</title>
        <authorList>
            <person name="Guo L."/>
            <person name="Winzer T."/>
            <person name="Yang X."/>
            <person name="Li Y."/>
            <person name="Ning Z."/>
            <person name="He Z."/>
            <person name="Teodor R."/>
            <person name="Lu Y."/>
            <person name="Bowser T.A."/>
            <person name="Graham I.A."/>
            <person name="Ye K."/>
        </authorList>
    </citation>
    <scope>NUCLEOTIDE SEQUENCE [LARGE SCALE GENOMIC DNA]</scope>
    <source>
        <strain evidence="3">cv. HN1</strain>
        <tissue evidence="2">Leaves</tissue>
    </source>
</reference>
<dbReference type="AlphaFoldDB" id="A0A4Y7LDF5"/>
<accession>A0A4Y7LDF5</accession>
<dbReference type="Proteomes" id="UP000316621">
    <property type="component" value="Chromosome 11"/>
</dbReference>
<sequence length="258" mass="29745">MSSISVWGMFVSIIPYLLCIIFLLILIEQFTCIKKKKSSPGPQFILPFFGDIIQLVRNPTKFWDDQLKMGFSTNYIILLVASSFSFKILNFLMKSLQMSVNNIDISAAESFQILPTKLYLLIYSLQQTIILEHLTKWVNISIQNGNKPLALRFLCRDMNLETYQSVFVGPYLNEKSREKLNIDYDVFNEGTMALPIDLPGFYFEKLGLQYALNHLVLFIALCTSVLDFKRHRTDGCDDIVYIPTVCPKDNCLVYLSKR</sequence>
<feature type="transmembrane region" description="Helical" evidence="1">
    <location>
        <begin position="6"/>
        <end position="27"/>
    </location>
</feature>
<keyword evidence="1" id="KW-0812">Transmembrane</keyword>
<dbReference type="STRING" id="3469.A0A4Y7LDF5"/>
<proteinExistence type="predicted"/>
<dbReference type="EMBL" id="CM010725">
    <property type="protein sequence ID" value="RZC82215.1"/>
    <property type="molecule type" value="Genomic_DNA"/>
</dbReference>
<organism evidence="2 3">
    <name type="scientific">Papaver somniferum</name>
    <name type="common">Opium poppy</name>
    <dbReference type="NCBI Taxonomy" id="3469"/>
    <lineage>
        <taxon>Eukaryota</taxon>
        <taxon>Viridiplantae</taxon>
        <taxon>Streptophyta</taxon>
        <taxon>Embryophyta</taxon>
        <taxon>Tracheophyta</taxon>
        <taxon>Spermatophyta</taxon>
        <taxon>Magnoliopsida</taxon>
        <taxon>Ranunculales</taxon>
        <taxon>Papaveraceae</taxon>
        <taxon>Papaveroideae</taxon>
        <taxon>Papaver</taxon>
    </lineage>
</organism>
<keyword evidence="1" id="KW-0472">Membrane</keyword>
<protein>
    <submittedName>
        <fullName evidence="2">Uncharacterized protein</fullName>
    </submittedName>
</protein>
<dbReference type="Gramene" id="RZC82215">
    <property type="protein sequence ID" value="RZC82215"/>
    <property type="gene ID" value="C5167_044996"/>
</dbReference>
<evidence type="ECO:0000313" key="2">
    <source>
        <dbReference type="EMBL" id="RZC82215.1"/>
    </source>
</evidence>